<dbReference type="Gene3D" id="3.90.190.20">
    <property type="entry name" value="Mur ligase, C-terminal domain"/>
    <property type="match status" value="1"/>
</dbReference>
<dbReference type="GO" id="GO:0008841">
    <property type="term" value="F:dihydrofolate synthase activity"/>
    <property type="evidence" value="ECO:0007669"/>
    <property type="project" value="TreeGrafter"/>
</dbReference>
<gene>
    <name evidence="11" type="ORF">COY66_01355</name>
</gene>
<dbReference type="NCBIfam" id="TIGR01499">
    <property type="entry name" value="folC"/>
    <property type="match status" value="1"/>
</dbReference>
<dbReference type="Proteomes" id="UP000230779">
    <property type="component" value="Unassembled WGS sequence"/>
</dbReference>
<dbReference type="Pfam" id="PF08245">
    <property type="entry name" value="Mur_ligase_M"/>
    <property type="match status" value="1"/>
</dbReference>
<dbReference type="GO" id="GO:0005737">
    <property type="term" value="C:cytoplasm"/>
    <property type="evidence" value="ECO:0007669"/>
    <property type="project" value="TreeGrafter"/>
</dbReference>
<organism evidence="11 12">
    <name type="scientific">Candidatus Kerfeldbacteria bacterium CG_4_10_14_0_8_um_filter_42_10</name>
    <dbReference type="NCBI Taxonomy" id="2014248"/>
    <lineage>
        <taxon>Bacteria</taxon>
        <taxon>Candidatus Kerfeldiibacteriota</taxon>
    </lineage>
</organism>
<evidence type="ECO:0000256" key="4">
    <source>
        <dbReference type="ARBA" id="ARBA00022598"/>
    </source>
</evidence>
<accession>A0A2M7RKU5</accession>
<dbReference type="InterPro" id="IPR013221">
    <property type="entry name" value="Mur_ligase_cen"/>
</dbReference>
<feature type="domain" description="Mur ligase central" evidence="10">
    <location>
        <begin position="58"/>
        <end position="287"/>
    </location>
</feature>
<evidence type="ECO:0000313" key="12">
    <source>
        <dbReference type="Proteomes" id="UP000230779"/>
    </source>
</evidence>
<dbReference type="AlphaFoldDB" id="A0A2M7RKU5"/>
<protein>
    <recommendedName>
        <fullName evidence="3">tetrahydrofolate synthase</fullName>
        <ecNumber evidence="3">6.3.2.17</ecNumber>
    </recommendedName>
</protein>
<dbReference type="GO" id="GO:0004326">
    <property type="term" value="F:tetrahydrofolylpolyglutamate synthase activity"/>
    <property type="evidence" value="ECO:0007669"/>
    <property type="project" value="UniProtKB-EC"/>
</dbReference>
<evidence type="ECO:0000256" key="5">
    <source>
        <dbReference type="ARBA" id="ARBA00022723"/>
    </source>
</evidence>
<dbReference type="EC" id="6.3.2.17" evidence="3"/>
<sequence>MYYIILLKLSSPNQIQKYHQYLNSFPRFGSKDFLKLERIKLLLKKLGHPEKKLQGVQVAGTKGKGSVVAFLERILTESGYKVGSFYSPYLVDLTEEIRINGRPIAKEKMIKIINQLKPLVDEVEKEIGERITWFELVTTIAVVYFVESKVDVAIMEVGLGGRLDATTALGLGIKIITNVSYDHTGTLGKTITSIAREKAGIINNDDYVITSAKGKGLAIIKKRMAQGITNHNSRFQVVGKDIKYAVKKVDMAGTYINIDCLDEKYRTLRLSLIGRHQAENFACALGAVQVLRQKGFRISHPIIIKAAGRTEHQARFHPWKKNPLIILDGAHNLYSIKVLVVTLKDVKINPKTTVFVFGAKTTKKRIPEILRELADFSSKIIFPDVLKNPNLENFYSVEYLRKYCPKGKVAFSLPQSLVQAKKMAGRTGTVVICGSLYLIGELLSAEKGIRTKRRIDDNFEKKSLLN</sequence>
<dbReference type="GO" id="GO:0046872">
    <property type="term" value="F:metal ion binding"/>
    <property type="evidence" value="ECO:0007669"/>
    <property type="project" value="UniProtKB-KW"/>
</dbReference>
<dbReference type="EMBL" id="PFMD01000016">
    <property type="protein sequence ID" value="PIY97091.1"/>
    <property type="molecule type" value="Genomic_DNA"/>
</dbReference>
<evidence type="ECO:0000259" key="10">
    <source>
        <dbReference type="Pfam" id="PF08245"/>
    </source>
</evidence>
<name>A0A2M7RKU5_9BACT</name>
<dbReference type="InterPro" id="IPR018109">
    <property type="entry name" value="Folylpolyglutamate_synth_CS"/>
</dbReference>
<comment type="cofactor">
    <cofactor evidence="1">
        <name>Mg(2+)</name>
        <dbReference type="ChEBI" id="CHEBI:18420"/>
    </cofactor>
</comment>
<comment type="caution">
    <text evidence="11">The sequence shown here is derived from an EMBL/GenBank/DDBJ whole genome shotgun (WGS) entry which is preliminary data.</text>
</comment>
<dbReference type="PIRSF" id="PIRSF001563">
    <property type="entry name" value="Folylpolyglu_synth"/>
    <property type="match status" value="1"/>
</dbReference>
<keyword evidence="7" id="KW-0067">ATP-binding</keyword>
<proteinExistence type="inferred from homology"/>
<dbReference type="GO" id="GO:0005524">
    <property type="term" value="F:ATP binding"/>
    <property type="evidence" value="ECO:0007669"/>
    <property type="project" value="UniProtKB-KW"/>
</dbReference>
<dbReference type="PROSITE" id="PS01011">
    <property type="entry name" value="FOLYLPOLYGLU_SYNT_1"/>
    <property type="match status" value="1"/>
</dbReference>
<comment type="similarity">
    <text evidence="2">Belongs to the folylpolyglutamate synthase family.</text>
</comment>
<keyword evidence="6" id="KW-0547">Nucleotide-binding</keyword>
<keyword evidence="8" id="KW-0460">Magnesium</keyword>
<dbReference type="InterPro" id="IPR036565">
    <property type="entry name" value="Mur-like_cat_sf"/>
</dbReference>
<evidence type="ECO:0000256" key="6">
    <source>
        <dbReference type="ARBA" id="ARBA00022741"/>
    </source>
</evidence>
<comment type="catalytic activity">
    <reaction evidence="9">
        <text>(6S)-5,6,7,8-tetrahydrofolyl-(gamma-L-Glu)(n) + L-glutamate + ATP = (6S)-5,6,7,8-tetrahydrofolyl-(gamma-L-Glu)(n+1) + ADP + phosphate + H(+)</text>
        <dbReference type="Rhea" id="RHEA:10580"/>
        <dbReference type="Rhea" id="RHEA-COMP:14738"/>
        <dbReference type="Rhea" id="RHEA-COMP:14740"/>
        <dbReference type="ChEBI" id="CHEBI:15378"/>
        <dbReference type="ChEBI" id="CHEBI:29985"/>
        <dbReference type="ChEBI" id="CHEBI:30616"/>
        <dbReference type="ChEBI" id="CHEBI:43474"/>
        <dbReference type="ChEBI" id="CHEBI:141005"/>
        <dbReference type="ChEBI" id="CHEBI:456216"/>
        <dbReference type="EC" id="6.3.2.17"/>
    </reaction>
</comment>
<keyword evidence="5" id="KW-0479">Metal-binding</keyword>
<evidence type="ECO:0000256" key="1">
    <source>
        <dbReference type="ARBA" id="ARBA00001946"/>
    </source>
</evidence>
<evidence type="ECO:0000256" key="2">
    <source>
        <dbReference type="ARBA" id="ARBA00008276"/>
    </source>
</evidence>
<keyword evidence="4" id="KW-0436">Ligase</keyword>
<dbReference type="InterPro" id="IPR036615">
    <property type="entry name" value="Mur_ligase_C_dom_sf"/>
</dbReference>
<dbReference type="Gene3D" id="3.40.1190.10">
    <property type="entry name" value="Mur-like, catalytic domain"/>
    <property type="match status" value="1"/>
</dbReference>
<reference evidence="11 12" key="1">
    <citation type="submission" date="2017-09" db="EMBL/GenBank/DDBJ databases">
        <title>Depth-based differentiation of microbial function through sediment-hosted aquifers and enrichment of novel symbionts in the deep terrestrial subsurface.</title>
        <authorList>
            <person name="Probst A.J."/>
            <person name="Ladd B."/>
            <person name="Jarett J.K."/>
            <person name="Geller-Mcgrath D.E."/>
            <person name="Sieber C.M."/>
            <person name="Emerson J.B."/>
            <person name="Anantharaman K."/>
            <person name="Thomas B.C."/>
            <person name="Malmstrom R."/>
            <person name="Stieglmeier M."/>
            <person name="Klingl A."/>
            <person name="Woyke T."/>
            <person name="Ryan C.M."/>
            <person name="Banfield J.F."/>
        </authorList>
    </citation>
    <scope>NUCLEOTIDE SEQUENCE [LARGE SCALE GENOMIC DNA]</scope>
    <source>
        <strain evidence="11">CG_4_10_14_0_8_um_filter_42_10</strain>
    </source>
</reference>
<evidence type="ECO:0000256" key="7">
    <source>
        <dbReference type="ARBA" id="ARBA00022840"/>
    </source>
</evidence>
<dbReference type="SUPFAM" id="SSF53623">
    <property type="entry name" value="MurD-like peptide ligases, catalytic domain"/>
    <property type="match status" value="1"/>
</dbReference>
<dbReference type="FunFam" id="3.40.1190.10:FF:000011">
    <property type="entry name" value="Folylpolyglutamate synthase/dihydrofolate synthase"/>
    <property type="match status" value="1"/>
</dbReference>
<dbReference type="InterPro" id="IPR001645">
    <property type="entry name" value="Folylpolyglutamate_synth"/>
</dbReference>
<evidence type="ECO:0000256" key="8">
    <source>
        <dbReference type="ARBA" id="ARBA00022842"/>
    </source>
</evidence>
<dbReference type="SUPFAM" id="SSF53244">
    <property type="entry name" value="MurD-like peptide ligases, peptide-binding domain"/>
    <property type="match status" value="1"/>
</dbReference>
<evidence type="ECO:0000256" key="9">
    <source>
        <dbReference type="ARBA" id="ARBA00047493"/>
    </source>
</evidence>
<evidence type="ECO:0000313" key="11">
    <source>
        <dbReference type="EMBL" id="PIY97091.1"/>
    </source>
</evidence>
<dbReference type="PANTHER" id="PTHR11136:SF0">
    <property type="entry name" value="DIHYDROFOLATE SYNTHETASE-RELATED"/>
    <property type="match status" value="1"/>
</dbReference>
<evidence type="ECO:0000256" key="3">
    <source>
        <dbReference type="ARBA" id="ARBA00013025"/>
    </source>
</evidence>
<dbReference type="PANTHER" id="PTHR11136">
    <property type="entry name" value="FOLYLPOLYGLUTAMATE SYNTHASE-RELATED"/>
    <property type="match status" value="1"/>
</dbReference>